<name>A0ABN5A455_9FIRM</name>
<reference evidence="2" key="1">
    <citation type="submission" date="2017-05" db="EMBL/GenBank/DDBJ databases">
        <title>Improved OligoMM genomes.</title>
        <authorList>
            <person name="Garzetti D."/>
        </authorList>
    </citation>
    <scope>NUCLEOTIDE SEQUENCE [LARGE SCALE GENOMIC DNA]</scope>
    <source>
        <strain evidence="2">KB18</strain>
    </source>
</reference>
<evidence type="ECO:0000313" key="1">
    <source>
        <dbReference type="EMBL" id="ASB40449.1"/>
    </source>
</evidence>
<evidence type="ECO:0008006" key="3">
    <source>
        <dbReference type="Google" id="ProtNLM"/>
    </source>
</evidence>
<keyword evidence="2" id="KW-1185">Reference proteome</keyword>
<dbReference type="Proteomes" id="UP000196710">
    <property type="component" value="Chromosome"/>
</dbReference>
<proteinExistence type="predicted"/>
<dbReference type="EMBL" id="CP021422">
    <property type="protein sequence ID" value="ASB40449.1"/>
    <property type="molecule type" value="Genomic_DNA"/>
</dbReference>
<dbReference type="RefSeq" id="WP_066534003.1">
    <property type="nucleotide sequence ID" value="NZ_CP021422.1"/>
</dbReference>
<gene>
    <name evidence="1" type="ORF">ADH66_07100</name>
</gene>
<evidence type="ECO:0000313" key="2">
    <source>
        <dbReference type="Proteomes" id="UP000196710"/>
    </source>
</evidence>
<organism evidence="1 2">
    <name type="scientific">Acutalibacter muris</name>
    <dbReference type="NCBI Taxonomy" id="1796620"/>
    <lineage>
        <taxon>Bacteria</taxon>
        <taxon>Bacillati</taxon>
        <taxon>Bacillota</taxon>
        <taxon>Clostridia</taxon>
        <taxon>Eubacteriales</taxon>
        <taxon>Acutalibacteraceae</taxon>
        <taxon>Acutalibacter</taxon>
    </lineage>
</organism>
<sequence>MTWREFKVLGREEQHDYLQYLVDAYGANAVSFAKMFQNNANTVRRYIADNDIGITLNRGNRVDHARWNQFLGIQETGEGSAAESVSPEVSSGMRVSSATIRFCGTIDVDTIAAELRRLFDGTAQGEVEIFCTISGE</sequence>
<accession>A0ABN5A455</accession>
<protein>
    <recommendedName>
        <fullName evidence="3">Terminase</fullName>
    </recommendedName>
</protein>